<reference evidence="2" key="2">
    <citation type="submission" date="2021-04" db="EMBL/GenBank/DDBJ databases">
        <title>Genome-wide patterns of bracovirus chromosomal integration into multiple host tissues during parasitism.</title>
        <authorList>
            <person name="Chebbi M.A.C."/>
        </authorList>
    </citation>
    <scope>NUCLEOTIDE SEQUENCE</scope>
    <source>
        <tissue evidence="2">Whole body</tissue>
    </source>
</reference>
<keyword evidence="3" id="KW-1185">Reference proteome</keyword>
<feature type="chain" id="PRO_5035232352" description="PI-PLC X domain-containing protein 1" evidence="1">
    <location>
        <begin position="18"/>
        <end position="482"/>
    </location>
</feature>
<accession>A0A8J5VB86</accession>
<proteinExistence type="predicted"/>
<comment type="caution">
    <text evidence="2">The sequence shown here is derived from an EMBL/GenBank/DDBJ whole genome shotgun (WGS) entry which is preliminary data.</text>
</comment>
<dbReference type="GO" id="GO:0008081">
    <property type="term" value="F:phosphoric diester hydrolase activity"/>
    <property type="evidence" value="ECO:0007669"/>
    <property type="project" value="TreeGrafter"/>
</dbReference>
<dbReference type="CDD" id="cd08622">
    <property type="entry name" value="PI-PLCXDc_CG14945_like"/>
    <property type="match status" value="1"/>
</dbReference>
<keyword evidence="1" id="KW-0732">Signal</keyword>
<evidence type="ECO:0000256" key="1">
    <source>
        <dbReference type="SAM" id="SignalP"/>
    </source>
</evidence>
<dbReference type="Proteomes" id="UP000729913">
    <property type="component" value="Unassembled WGS sequence"/>
</dbReference>
<dbReference type="PANTHER" id="PTHR13593">
    <property type="match status" value="1"/>
</dbReference>
<dbReference type="EMBL" id="JAAOIC020000039">
    <property type="protein sequence ID" value="KAG8039199.1"/>
    <property type="molecule type" value="Genomic_DNA"/>
</dbReference>
<feature type="signal peptide" evidence="1">
    <location>
        <begin position="1"/>
        <end position="17"/>
    </location>
</feature>
<evidence type="ECO:0000313" key="3">
    <source>
        <dbReference type="Proteomes" id="UP000729913"/>
    </source>
</evidence>
<protein>
    <recommendedName>
        <fullName evidence="4">PI-PLC X domain-containing protein 1</fullName>
    </recommendedName>
</protein>
<evidence type="ECO:0008006" key="4">
    <source>
        <dbReference type="Google" id="ProtNLM"/>
    </source>
</evidence>
<gene>
    <name evidence="2" type="ORF">G9C98_003506</name>
</gene>
<dbReference type="OrthoDB" id="1046782at2759"/>
<dbReference type="PANTHER" id="PTHR13593:SF103">
    <property type="entry name" value="RE10370P"/>
    <property type="match status" value="1"/>
</dbReference>
<reference evidence="2" key="1">
    <citation type="submission" date="2020-03" db="EMBL/GenBank/DDBJ databases">
        <authorList>
            <person name="Chebbi M.A."/>
            <person name="Drezen J.M."/>
        </authorList>
    </citation>
    <scope>NUCLEOTIDE SEQUENCE</scope>
    <source>
        <tissue evidence="2">Whole body</tissue>
    </source>
</reference>
<evidence type="ECO:0000313" key="2">
    <source>
        <dbReference type="EMBL" id="KAG8039199.1"/>
    </source>
</evidence>
<organism evidence="2 3">
    <name type="scientific">Cotesia typhae</name>
    <dbReference type="NCBI Taxonomy" id="2053667"/>
    <lineage>
        <taxon>Eukaryota</taxon>
        <taxon>Metazoa</taxon>
        <taxon>Ecdysozoa</taxon>
        <taxon>Arthropoda</taxon>
        <taxon>Hexapoda</taxon>
        <taxon>Insecta</taxon>
        <taxon>Pterygota</taxon>
        <taxon>Neoptera</taxon>
        <taxon>Endopterygota</taxon>
        <taxon>Hymenoptera</taxon>
        <taxon>Apocrita</taxon>
        <taxon>Ichneumonoidea</taxon>
        <taxon>Braconidae</taxon>
        <taxon>Microgastrinae</taxon>
        <taxon>Cotesia</taxon>
    </lineage>
</organism>
<dbReference type="PROSITE" id="PS50007">
    <property type="entry name" value="PIPLC_X_DOMAIN"/>
    <property type="match status" value="1"/>
</dbReference>
<dbReference type="InterPro" id="IPR051057">
    <property type="entry name" value="PI-PLC_domain"/>
</dbReference>
<dbReference type="AlphaFoldDB" id="A0A8J5VB86"/>
<name>A0A8J5VB86_9HYME</name>
<sequence length="482" mass="55250">MIGKILLVILTADVARSTQCGKVWLTVSSLWRPIAASDKVIDAELEVNWDLDCPTNIEPPDTIKVFNADPIHNKSLQPELILTLAEHPEGYYRTNIEVGRPSLPGGWDATGGATLPGLHCLKHYAALYKNNIFLTSSCLQIWPTWMYDLRCKFFTKQYNHYYLNLVKNIKILIKNYRRQLGRLPIGSLMIPGTHNSGCYKHEDLTRKDAFQKYLLTQDRDVWTQLVHGIRYLDIRVGHYPPPMHNGSHSADDANHTSGRFWVNHDVIRINPLANIIRDVRNFLDVARGEVVILDFHRFPVGFESRPSRHRRLAIMLYREFGGLILKPSRGVDGLGPTLNEIWNSGRRLIICYGDKHTVNEFDWLWPPLTQVWGNQQTAQGLFEYLNSVLMGAERKPRNTLNPLWAIMAELTPRPFDIIFNPNGAGLRQMADAVNRNLSSLFQNEWWKQTNIVATDFFLGNNLIQVSIQSNIKKSNIAQWSFS</sequence>